<sequence>SDEIQSKVVQLQNFSQLDISTQLRLWKETFIFRRQVVRDESTSDITKNFPACSDAFLVFEEVKMLVNIDLSKEVRRQFPILLNKLVETPAFIAGK</sequence>
<accession>A0A8S2FMK6</accession>
<evidence type="ECO:0000313" key="2">
    <source>
        <dbReference type="EMBL" id="CAF4301932.1"/>
    </source>
</evidence>
<dbReference type="EMBL" id="CAJOBA010057646">
    <property type="protein sequence ID" value="CAF4301932.1"/>
    <property type="molecule type" value="Genomic_DNA"/>
</dbReference>
<evidence type="ECO:0000313" key="3">
    <source>
        <dbReference type="Proteomes" id="UP000677228"/>
    </source>
</evidence>
<evidence type="ECO:0000313" key="1">
    <source>
        <dbReference type="EMBL" id="CAF1514497.1"/>
    </source>
</evidence>
<comment type="caution">
    <text evidence="1">The sequence shown here is derived from an EMBL/GenBank/DDBJ whole genome shotgun (WGS) entry which is preliminary data.</text>
</comment>
<proteinExistence type="predicted"/>
<gene>
    <name evidence="1" type="ORF">OVA965_LOCUS37517</name>
    <name evidence="2" type="ORF">TMI583_LOCUS38603</name>
</gene>
<protein>
    <submittedName>
        <fullName evidence="1">Uncharacterized protein</fullName>
    </submittedName>
</protein>
<name>A0A8S2FMK6_9BILA</name>
<dbReference type="EMBL" id="CAJNOK010035556">
    <property type="protein sequence ID" value="CAF1514497.1"/>
    <property type="molecule type" value="Genomic_DNA"/>
</dbReference>
<dbReference type="Proteomes" id="UP000682733">
    <property type="component" value="Unassembled WGS sequence"/>
</dbReference>
<dbReference type="Proteomes" id="UP000677228">
    <property type="component" value="Unassembled WGS sequence"/>
</dbReference>
<feature type="non-terminal residue" evidence="1">
    <location>
        <position position="1"/>
    </location>
</feature>
<organism evidence="1 3">
    <name type="scientific">Didymodactylos carnosus</name>
    <dbReference type="NCBI Taxonomy" id="1234261"/>
    <lineage>
        <taxon>Eukaryota</taxon>
        <taxon>Metazoa</taxon>
        <taxon>Spiralia</taxon>
        <taxon>Gnathifera</taxon>
        <taxon>Rotifera</taxon>
        <taxon>Eurotatoria</taxon>
        <taxon>Bdelloidea</taxon>
        <taxon>Philodinida</taxon>
        <taxon>Philodinidae</taxon>
        <taxon>Didymodactylos</taxon>
    </lineage>
</organism>
<dbReference type="AlphaFoldDB" id="A0A8S2FMK6"/>
<reference evidence="1" key="1">
    <citation type="submission" date="2021-02" db="EMBL/GenBank/DDBJ databases">
        <authorList>
            <person name="Nowell W R."/>
        </authorList>
    </citation>
    <scope>NUCLEOTIDE SEQUENCE</scope>
</reference>